<dbReference type="Gene3D" id="1.10.20.10">
    <property type="entry name" value="Histone, subunit A"/>
    <property type="match status" value="1"/>
</dbReference>
<dbReference type="InterPro" id="IPR009072">
    <property type="entry name" value="Histone-fold"/>
</dbReference>
<dbReference type="PANTHER" id="PTHR11426">
    <property type="entry name" value="HISTONE H3"/>
    <property type="match status" value="1"/>
</dbReference>
<dbReference type="SMART" id="SM00428">
    <property type="entry name" value="H3"/>
    <property type="match status" value="1"/>
</dbReference>
<gene>
    <name evidence="4" type="ORF">AKAME5_000246700</name>
</gene>
<dbReference type="Pfam" id="PF00125">
    <property type="entry name" value="Histone"/>
    <property type="match status" value="1"/>
</dbReference>
<dbReference type="InterPro" id="IPR007125">
    <property type="entry name" value="H2A/H2B/H3"/>
</dbReference>
<comment type="caution">
    <text evidence="4">The sequence shown here is derived from an EMBL/GenBank/DDBJ whole genome shotgun (WGS) entry which is preliminary data.</text>
</comment>
<evidence type="ECO:0000313" key="4">
    <source>
        <dbReference type="EMBL" id="GLD48488.1"/>
    </source>
</evidence>
<comment type="similarity">
    <text evidence="1">Belongs to the histone H3 family.</text>
</comment>
<dbReference type="InterPro" id="IPR000164">
    <property type="entry name" value="Histone_H3/CENP-A"/>
</dbReference>
<accession>A0AAD3M711</accession>
<evidence type="ECO:0000256" key="1">
    <source>
        <dbReference type="ARBA" id="ARBA00010343"/>
    </source>
</evidence>
<organism evidence="4 5">
    <name type="scientific">Lates japonicus</name>
    <name type="common">Japanese lates</name>
    <dbReference type="NCBI Taxonomy" id="270547"/>
    <lineage>
        <taxon>Eukaryota</taxon>
        <taxon>Metazoa</taxon>
        <taxon>Chordata</taxon>
        <taxon>Craniata</taxon>
        <taxon>Vertebrata</taxon>
        <taxon>Euteleostomi</taxon>
        <taxon>Actinopterygii</taxon>
        <taxon>Neopterygii</taxon>
        <taxon>Teleostei</taxon>
        <taxon>Neoteleostei</taxon>
        <taxon>Acanthomorphata</taxon>
        <taxon>Carangaria</taxon>
        <taxon>Carangaria incertae sedis</taxon>
        <taxon>Centropomidae</taxon>
        <taxon>Lates</taxon>
    </lineage>
</organism>
<dbReference type="Proteomes" id="UP001279410">
    <property type="component" value="Unassembled WGS sequence"/>
</dbReference>
<dbReference type="PRINTS" id="PR00622">
    <property type="entry name" value="HISTONEH3"/>
</dbReference>
<sequence length="157" mass="17323">MRLTTSIRKPHRWAHRGSQEDHPLPEIYRAADPQAALPAPGPEIAQDFKTNLRFQSSAVMALQELAGAYLVSLFETPTCAQEISRQEGHHHAQKDIPLAHSVTASRILILPRETPALSTPGLLIDETKSNNQLTTTGQTRRMAGLVIPWMLSPYGDA</sequence>
<proteinExistence type="inferred from homology"/>
<dbReference type="GO" id="GO:0000786">
    <property type="term" value="C:nucleosome"/>
    <property type="evidence" value="ECO:0007669"/>
    <property type="project" value="InterPro"/>
</dbReference>
<dbReference type="SUPFAM" id="SSF47113">
    <property type="entry name" value="Histone-fold"/>
    <property type="match status" value="1"/>
</dbReference>
<feature type="region of interest" description="Disordered" evidence="2">
    <location>
        <begin position="1"/>
        <end position="22"/>
    </location>
</feature>
<dbReference type="GO" id="GO:0003677">
    <property type="term" value="F:DNA binding"/>
    <property type="evidence" value="ECO:0007669"/>
    <property type="project" value="InterPro"/>
</dbReference>
<dbReference type="AlphaFoldDB" id="A0AAD3M711"/>
<protein>
    <submittedName>
        <fullName evidence="4">Histone H3-like protein</fullName>
    </submittedName>
</protein>
<evidence type="ECO:0000313" key="5">
    <source>
        <dbReference type="Proteomes" id="UP001279410"/>
    </source>
</evidence>
<feature type="domain" description="Core Histone H2A/H2B/H3" evidence="3">
    <location>
        <begin position="43"/>
        <end position="79"/>
    </location>
</feature>
<keyword evidence="5" id="KW-1185">Reference proteome</keyword>
<dbReference type="GO" id="GO:0030527">
    <property type="term" value="F:structural constituent of chromatin"/>
    <property type="evidence" value="ECO:0007669"/>
    <property type="project" value="InterPro"/>
</dbReference>
<evidence type="ECO:0000259" key="3">
    <source>
        <dbReference type="Pfam" id="PF00125"/>
    </source>
</evidence>
<evidence type="ECO:0000256" key="2">
    <source>
        <dbReference type="SAM" id="MobiDB-lite"/>
    </source>
</evidence>
<reference evidence="4" key="1">
    <citation type="submission" date="2022-08" db="EMBL/GenBank/DDBJ databases">
        <title>Genome sequencing of akame (Lates japonicus).</title>
        <authorList>
            <person name="Hashiguchi Y."/>
            <person name="Takahashi H."/>
        </authorList>
    </citation>
    <scope>NUCLEOTIDE SEQUENCE</scope>
    <source>
        <strain evidence="4">Kochi</strain>
    </source>
</reference>
<dbReference type="EMBL" id="BRZM01000005">
    <property type="protein sequence ID" value="GLD48488.1"/>
    <property type="molecule type" value="Genomic_DNA"/>
</dbReference>
<name>A0AAD3M711_LATJO</name>
<dbReference type="GO" id="GO:0046982">
    <property type="term" value="F:protein heterodimerization activity"/>
    <property type="evidence" value="ECO:0007669"/>
    <property type="project" value="InterPro"/>
</dbReference>